<evidence type="ECO:0000256" key="1">
    <source>
        <dbReference type="ARBA" id="ARBA00004141"/>
    </source>
</evidence>
<proteinExistence type="inferred from homology"/>
<comment type="subcellular location">
    <subcellularLocation>
        <location evidence="7">Cell membrane</location>
        <topology evidence="7">Multi-pass membrane protein</topology>
    </subcellularLocation>
    <subcellularLocation>
        <location evidence="1">Membrane</location>
        <topology evidence="1">Multi-pass membrane protein</topology>
    </subcellularLocation>
</comment>
<keyword evidence="9" id="KW-1185">Reference proteome</keyword>
<dbReference type="InterPro" id="IPR007603">
    <property type="entry name" value="Choline_transptr-like"/>
</dbReference>
<dbReference type="VEuPathDB" id="FungiDB:SPRG_10637"/>
<reference evidence="8 9" key="1">
    <citation type="journal article" date="2013" name="PLoS Genet.">
        <title>Distinctive expansion of potential virulence genes in the genome of the oomycete fish pathogen Saprolegnia parasitica.</title>
        <authorList>
            <person name="Jiang R.H."/>
            <person name="de Bruijn I."/>
            <person name="Haas B.J."/>
            <person name="Belmonte R."/>
            <person name="Lobach L."/>
            <person name="Christie J."/>
            <person name="van den Ackerveken G."/>
            <person name="Bottin A."/>
            <person name="Bulone V."/>
            <person name="Diaz-Moreno S.M."/>
            <person name="Dumas B."/>
            <person name="Fan L."/>
            <person name="Gaulin E."/>
            <person name="Govers F."/>
            <person name="Grenville-Briggs L.J."/>
            <person name="Horner N.R."/>
            <person name="Levin J.Z."/>
            <person name="Mammella M."/>
            <person name="Meijer H.J."/>
            <person name="Morris P."/>
            <person name="Nusbaum C."/>
            <person name="Oome S."/>
            <person name="Phillips A.J."/>
            <person name="van Rooyen D."/>
            <person name="Rzeszutek E."/>
            <person name="Saraiva M."/>
            <person name="Secombes C.J."/>
            <person name="Seidl M.F."/>
            <person name="Snel B."/>
            <person name="Stassen J.H."/>
            <person name="Sykes S."/>
            <person name="Tripathy S."/>
            <person name="van den Berg H."/>
            <person name="Vega-Arreguin J.C."/>
            <person name="Wawra S."/>
            <person name="Young S.K."/>
            <person name="Zeng Q."/>
            <person name="Dieguez-Uribeondo J."/>
            <person name="Russ C."/>
            <person name="Tyler B.M."/>
            <person name="van West P."/>
        </authorList>
    </citation>
    <scope>NUCLEOTIDE SEQUENCE [LARGE SCALE GENOMIC DNA]</scope>
    <source>
        <strain evidence="8 9">CBS 223.65</strain>
    </source>
</reference>
<comment type="similarity">
    <text evidence="2 7">Belongs to the CTL (choline transporter-like) family.</text>
</comment>
<dbReference type="GO" id="GO:0005886">
    <property type="term" value="C:plasma membrane"/>
    <property type="evidence" value="ECO:0007669"/>
    <property type="project" value="UniProtKB-SubCell"/>
</dbReference>
<keyword evidence="6" id="KW-0325">Glycoprotein</keyword>
<dbReference type="GeneID" id="24132737"/>
<evidence type="ECO:0000256" key="7">
    <source>
        <dbReference type="RuleBase" id="RU368066"/>
    </source>
</evidence>
<dbReference type="Proteomes" id="UP000030745">
    <property type="component" value="Unassembled WGS sequence"/>
</dbReference>
<feature type="transmembrane region" description="Helical" evidence="7">
    <location>
        <begin position="138"/>
        <end position="159"/>
    </location>
</feature>
<dbReference type="EMBL" id="KK583245">
    <property type="protein sequence ID" value="KDO24208.1"/>
    <property type="molecule type" value="Genomic_DNA"/>
</dbReference>
<evidence type="ECO:0000256" key="5">
    <source>
        <dbReference type="ARBA" id="ARBA00023136"/>
    </source>
</evidence>
<dbReference type="AlphaFoldDB" id="A0A067C138"/>
<dbReference type="GO" id="GO:0022857">
    <property type="term" value="F:transmembrane transporter activity"/>
    <property type="evidence" value="ECO:0007669"/>
    <property type="project" value="UniProtKB-UniRule"/>
</dbReference>
<feature type="transmembrane region" description="Helical" evidence="7">
    <location>
        <begin position="197"/>
        <end position="219"/>
    </location>
</feature>
<comment type="caution">
    <text evidence="7">Lacks conserved residue(s) required for the propagation of feature annotation.</text>
</comment>
<keyword evidence="5 7" id="KW-0472">Membrane</keyword>
<evidence type="ECO:0000256" key="6">
    <source>
        <dbReference type="ARBA" id="ARBA00023180"/>
    </source>
</evidence>
<dbReference type="PANTHER" id="PTHR12385:SF14">
    <property type="entry name" value="CHOLINE TRANSPORTER-LIKE 2"/>
    <property type="match status" value="1"/>
</dbReference>
<protein>
    <recommendedName>
        <fullName evidence="7">Choline transporter-like protein</fullName>
    </recommendedName>
</protein>
<gene>
    <name evidence="8" type="ORF">SPRG_10637</name>
</gene>
<keyword evidence="3 7" id="KW-0812">Transmembrane</keyword>
<accession>A0A067C138</accession>
<feature type="transmembrane region" description="Helical" evidence="7">
    <location>
        <begin position="171"/>
        <end position="191"/>
    </location>
</feature>
<comment type="function">
    <text evidence="7">Choline transporter.</text>
</comment>
<name>A0A067C138_SAPPC</name>
<organism evidence="8 9">
    <name type="scientific">Saprolegnia parasitica (strain CBS 223.65)</name>
    <dbReference type="NCBI Taxonomy" id="695850"/>
    <lineage>
        <taxon>Eukaryota</taxon>
        <taxon>Sar</taxon>
        <taxon>Stramenopiles</taxon>
        <taxon>Oomycota</taxon>
        <taxon>Saprolegniomycetes</taxon>
        <taxon>Saprolegniales</taxon>
        <taxon>Saprolegniaceae</taxon>
        <taxon>Saprolegnia</taxon>
    </lineage>
</organism>
<evidence type="ECO:0000256" key="3">
    <source>
        <dbReference type="ARBA" id="ARBA00022692"/>
    </source>
</evidence>
<sequence length="292" mass="31832">MKGDVVEGRAANVSFEPLLHRCMPKNITDASTKSAYEGVFGDASTAFKYLSRYIHDLQVTYKAILGIGAAGGFMGCLFWLALLRSVPHLIVWASILAVLLALLVCTAVCASEANLVQNSQISALASSIRIETNASHDAYFKVATIVLLVIDIGYVLVLAFLRSRIQLSIGIIKVACTGLSHIPMLLFFPIVPALRLLGLFAYFVVSSVYIASCGNLSAAQLKATMHGPRYADTSSNATDPNLMKYLFAYNIFGIFWTQQLIEAIAVCTISGAICRYYWCDNDRRHDLGWAVG</sequence>
<dbReference type="RefSeq" id="XP_012205152.1">
    <property type="nucleotide sequence ID" value="XM_012349762.1"/>
</dbReference>
<dbReference type="KEGG" id="spar:SPRG_10637"/>
<evidence type="ECO:0000256" key="2">
    <source>
        <dbReference type="ARBA" id="ARBA00007168"/>
    </source>
</evidence>
<feature type="transmembrane region" description="Helical" evidence="7">
    <location>
        <begin position="89"/>
        <end position="110"/>
    </location>
</feature>
<evidence type="ECO:0000313" key="9">
    <source>
        <dbReference type="Proteomes" id="UP000030745"/>
    </source>
</evidence>
<keyword evidence="4 7" id="KW-1133">Transmembrane helix</keyword>
<evidence type="ECO:0000313" key="8">
    <source>
        <dbReference type="EMBL" id="KDO24208.1"/>
    </source>
</evidence>
<dbReference type="OrthoDB" id="420519at2759"/>
<dbReference type="Pfam" id="PF04515">
    <property type="entry name" value="Choline_transpo"/>
    <property type="match status" value="1"/>
</dbReference>
<evidence type="ECO:0000256" key="4">
    <source>
        <dbReference type="ARBA" id="ARBA00022989"/>
    </source>
</evidence>
<dbReference type="PANTHER" id="PTHR12385">
    <property type="entry name" value="CHOLINE TRANSPORTER-LIKE (SLC FAMILY 44)"/>
    <property type="match status" value="1"/>
</dbReference>
<feature type="transmembrane region" description="Helical" evidence="7">
    <location>
        <begin position="59"/>
        <end position="82"/>
    </location>
</feature>